<sequence length="165" mass="19164">MCSSLPLFDSNKYKDLLQELNKNLTEEELLRNSFGEMKEYPSHNTIVKSESLDDGVFLTENKNYDNTLNKINELIHKNPTADNYCCRANIYLNIRKYKDAINDCINAFKKDSKCVKAYLINAQCNIHRGNLDKVKENLKKGLELSKENNNLSYNIQNLENEVTFK</sequence>
<dbReference type="PANTHER" id="PTHR45188:SF2">
    <property type="entry name" value="DNAJ HOMOLOG SUBFAMILY C MEMBER 7"/>
    <property type="match status" value="1"/>
</dbReference>
<dbReference type="SMART" id="SM00028">
    <property type="entry name" value="TPR"/>
    <property type="match status" value="2"/>
</dbReference>
<proteinExistence type="predicted"/>
<dbReference type="Gene3D" id="1.25.40.10">
    <property type="entry name" value="Tetratricopeptide repeat domain"/>
    <property type="match status" value="1"/>
</dbReference>
<dbReference type="Proteomes" id="UP000193944">
    <property type="component" value="Unassembled WGS sequence"/>
</dbReference>
<dbReference type="AlphaFoldDB" id="A0A1Y1XDM5"/>
<dbReference type="EMBL" id="MCFG01000063">
    <property type="protein sequence ID" value="ORX83881.1"/>
    <property type="molecule type" value="Genomic_DNA"/>
</dbReference>
<dbReference type="PANTHER" id="PTHR45188">
    <property type="entry name" value="DNAJ PROTEIN P58IPK HOMOLOG"/>
    <property type="match status" value="1"/>
</dbReference>
<accession>A0A1Y1XDM5</accession>
<dbReference type="SUPFAM" id="SSF48452">
    <property type="entry name" value="TPR-like"/>
    <property type="match status" value="1"/>
</dbReference>
<dbReference type="OrthoDB" id="629492at2759"/>
<organism evidence="2 3">
    <name type="scientific">Anaeromyces robustus</name>
    <dbReference type="NCBI Taxonomy" id="1754192"/>
    <lineage>
        <taxon>Eukaryota</taxon>
        <taxon>Fungi</taxon>
        <taxon>Fungi incertae sedis</taxon>
        <taxon>Chytridiomycota</taxon>
        <taxon>Chytridiomycota incertae sedis</taxon>
        <taxon>Neocallimastigomycetes</taxon>
        <taxon>Neocallimastigales</taxon>
        <taxon>Neocallimastigaceae</taxon>
        <taxon>Anaeromyces</taxon>
    </lineage>
</organism>
<protein>
    <submittedName>
        <fullName evidence="2">Uncharacterized protein</fullName>
    </submittedName>
</protein>
<dbReference type="InterPro" id="IPR019734">
    <property type="entry name" value="TPR_rpt"/>
</dbReference>
<evidence type="ECO:0000313" key="3">
    <source>
        <dbReference type="Proteomes" id="UP000193944"/>
    </source>
</evidence>
<evidence type="ECO:0000313" key="2">
    <source>
        <dbReference type="EMBL" id="ORX83881.1"/>
    </source>
</evidence>
<dbReference type="InterPro" id="IPR011990">
    <property type="entry name" value="TPR-like_helical_dom_sf"/>
</dbReference>
<name>A0A1Y1XDM5_9FUNG</name>
<comment type="caution">
    <text evidence="2">The sequence shown here is derived from an EMBL/GenBank/DDBJ whole genome shotgun (WGS) entry which is preliminary data.</text>
</comment>
<reference evidence="2 3" key="1">
    <citation type="submission" date="2016-08" db="EMBL/GenBank/DDBJ databases">
        <title>A Parts List for Fungal Cellulosomes Revealed by Comparative Genomics.</title>
        <authorList>
            <consortium name="DOE Joint Genome Institute"/>
            <person name="Haitjema C.H."/>
            <person name="Gilmore S.P."/>
            <person name="Henske J.K."/>
            <person name="Solomon K.V."/>
            <person name="De Groot R."/>
            <person name="Kuo A."/>
            <person name="Mondo S.J."/>
            <person name="Salamov A.A."/>
            <person name="Labutti K."/>
            <person name="Zhao Z."/>
            <person name="Chiniquy J."/>
            <person name="Barry K."/>
            <person name="Brewer H.M."/>
            <person name="Purvine S.O."/>
            <person name="Wright A.T."/>
            <person name="Boxma B."/>
            <person name="Van Alen T."/>
            <person name="Hackstein J.H."/>
            <person name="Baker S.E."/>
            <person name="Grigoriev I.V."/>
            <person name="O'Malley M.A."/>
        </authorList>
    </citation>
    <scope>NUCLEOTIDE SEQUENCE [LARGE SCALE GENOMIC DNA]</scope>
    <source>
        <strain evidence="2 3">S4</strain>
    </source>
</reference>
<gene>
    <name evidence="2" type="ORF">BCR32DRAFT_243015</name>
</gene>
<keyword evidence="3" id="KW-1185">Reference proteome</keyword>
<reference evidence="2 3" key="2">
    <citation type="submission" date="2016-08" db="EMBL/GenBank/DDBJ databases">
        <title>Pervasive Adenine N6-methylation of Active Genes in Fungi.</title>
        <authorList>
            <consortium name="DOE Joint Genome Institute"/>
            <person name="Mondo S.J."/>
            <person name="Dannebaum R.O."/>
            <person name="Kuo R.C."/>
            <person name="Labutti K."/>
            <person name="Haridas S."/>
            <person name="Kuo A."/>
            <person name="Salamov A."/>
            <person name="Ahrendt S.R."/>
            <person name="Lipzen A."/>
            <person name="Sullivan W."/>
            <person name="Andreopoulos W.B."/>
            <person name="Clum A."/>
            <person name="Lindquist E."/>
            <person name="Daum C."/>
            <person name="Ramamoorthy G.K."/>
            <person name="Gryganskyi A."/>
            <person name="Culley D."/>
            <person name="Magnuson J.K."/>
            <person name="James T.Y."/>
            <person name="O'Malley M.A."/>
            <person name="Stajich J.E."/>
            <person name="Spatafora J.W."/>
            <person name="Visel A."/>
            <person name="Grigoriev I.V."/>
        </authorList>
    </citation>
    <scope>NUCLEOTIDE SEQUENCE [LARGE SCALE GENOMIC DNA]</scope>
    <source>
        <strain evidence="2 3">S4</strain>
    </source>
</reference>
<keyword evidence="1" id="KW-0677">Repeat</keyword>
<dbReference type="STRING" id="1754192.A0A1Y1XDM5"/>
<evidence type="ECO:0000256" key="1">
    <source>
        <dbReference type="ARBA" id="ARBA00022737"/>
    </source>
</evidence>